<evidence type="ECO:0000313" key="2">
    <source>
        <dbReference type="Proteomes" id="UP000811899"/>
    </source>
</evidence>
<evidence type="ECO:0000313" key="1">
    <source>
        <dbReference type="EMBL" id="MBT0663164.1"/>
    </source>
</evidence>
<organism evidence="1 2">
    <name type="scientific">Geoanaerobacter pelophilus</name>
    <dbReference type="NCBI Taxonomy" id="60036"/>
    <lineage>
        <taxon>Bacteria</taxon>
        <taxon>Pseudomonadati</taxon>
        <taxon>Thermodesulfobacteriota</taxon>
        <taxon>Desulfuromonadia</taxon>
        <taxon>Geobacterales</taxon>
        <taxon>Geobacteraceae</taxon>
        <taxon>Geoanaerobacter</taxon>
    </lineage>
</organism>
<comment type="caution">
    <text evidence="1">The sequence shown here is derived from an EMBL/GenBank/DDBJ whole genome shotgun (WGS) entry which is preliminary data.</text>
</comment>
<dbReference type="EMBL" id="JAHCVJ010000001">
    <property type="protein sequence ID" value="MBT0663164.1"/>
    <property type="molecule type" value="Genomic_DNA"/>
</dbReference>
<keyword evidence="2" id="KW-1185">Reference proteome</keyword>
<name>A0AAW4KXT8_9BACT</name>
<proteinExistence type="predicted"/>
<gene>
    <name evidence="1" type="ORF">KI809_02520</name>
</gene>
<reference evidence="1 2" key="1">
    <citation type="submission" date="2021-05" db="EMBL/GenBank/DDBJ databases">
        <title>The draft genome of Geobacter pelophilus DSM 12255.</title>
        <authorList>
            <person name="Xu Z."/>
            <person name="Masuda Y."/>
            <person name="Itoh H."/>
            <person name="Senoo K."/>
        </authorList>
    </citation>
    <scope>NUCLEOTIDE SEQUENCE [LARGE SCALE GENOMIC DNA]</scope>
    <source>
        <strain evidence="1 2">DSM 12255</strain>
    </source>
</reference>
<accession>A0AAW4KXT8</accession>
<dbReference type="RefSeq" id="WP_041969936.1">
    <property type="nucleotide sequence ID" value="NZ_JAHCVJ010000001.1"/>
</dbReference>
<sequence length="105" mass="11513">MNCPFPDEAMKTVVSYLRRSGQTVVYSEGSFVLNKGTPNLTVIGQAYANGAVSLTEDGSIQVCGVRIIAEMDTIKLRRKVEDHLRKSASKQDIIRIAACLGIRLK</sequence>
<protein>
    <submittedName>
        <fullName evidence="1">Uncharacterized protein</fullName>
    </submittedName>
</protein>
<dbReference type="AlphaFoldDB" id="A0AAW4KXT8"/>
<dbReference type="Proteomes" id="UP000811899">
    <property type="component" value="Unassembled WGS sequence"/>
</dbReference>